<feature type="region of interest" description="Disordered" evidence="1">
    <location>
        <begin position="1"/>
        <end position="88"/>
    </location>
</feature>
<comment type="caution">
    <text evidence="2">The sequence shown here is derived from an EMBL/GenBank/DDBJ whole genome shotgun (WGS) entry which is preliminary data.</text>
</comment>
<protein>
    <submittedName>
        <fullName evidence="2">Uncharacterized protein</fullName>
    </submittedName>
</protein>
<reference evidence="2 3" key="1">
    <citation type="journal article" date="2020" name="Nat. Food">
        <title>A phased Vanilla planifolia genome enables genetic improvement of flavour and production.</title>
        <authorList>
            <person name="Hasing T."/>
            <person name="Tang H."/>
            <person name="Brym M."/>
            <person name="Khazi F."/>
            <person name="Huang T."/>
            <person name="Chambers A.H."/>
        </authorList>
    </citation>
    <scope>NUCLEOTIDE SEQUENCE [LARGE SCALE GENOMIC DNA]</scope>
    <source>
        <tissue evidence="2">Leaf</tissue>
    </source>
</reference>
<evidence type="ECO:0000313" key="3">
    <source>
        <dbReference type="Proteomes" id="UP000636800"/>
    </source>
</evidence>
<sequence>MDPSIVKFFEDDEDESMHSGADVEAFSAALTRDIGGEPSTSTHQPHHSDVGTDCQGSSSSASQKLPEQWETSTQDDAGQGSISVPKPLLEGMAAVKMEMLDN</sequence>
<evidence type="ECO:0000313" key="2">
    <source>
        <dbReference type="EMBL" id="KAG0451146.1"/>
    </source>
</evidence>
<evidence type="ECO:0000256" key="1">
    <source>
        <dbReference type="SAM" id="MobiDB-lite"/>
    </source>
</evidence>
<name>A0A835PCH2_VANPL</name>
<dbReference type="Proteomes" id="UP000636800">
    <property type="component" value="Unassembled WGS sequence"/>
</dbReference>
<proteinExistence type="predicted"/>
<accession>A0A835PCH2</accession>
<dbReference type="AlphaFoldDB" id="A0A835PCH2"/>
<feature type="compositionally biased region" description="Polar residues" evidence="1">
    <location>
        <begin position="54"/>
        <end position="82"/>
    </location>
</feature>
<gene>
    <name evidence="2" type="ORF">HPP92_026569</name>
</gene>
<organism evidence="2 3">
    <name type="scientific">Vanilla planifolia</name>
    <name type="common">Vanilla</name>
    <dbReference type="NCBI Taxonomy" id="51239"/>
    <lineage>
        <taxon>Eukaryota</taxon>
        <taxon>Viridiplantae</taxon>
        <taxon>Streptophyta</taxon>
        <taxon>Embryophyta</taxon>
        <taxon>Tracheophyta</taxon>
        <taxon>Spermatophyta</taxon>
        <taxon>Magnoliopsida</taxon>
        <taxon>Liliopsida</taxon>
        <taxon>Asparagales</taxon>
        <taxon>Orchidaceae</taxon>
        <taxon>Vanilloideae</taxon>
        <taxon>Vanilleae</taxon>
        <taxon>Vanilla</taxon>
    </lineage>
</organism>
<dbReference type="OrthoDB" id="2016966at2759"/>
<dbReference type="EMBL" id="JADCNL010000073">
    <property type="protein sequence ID" value="KAG0451146.1"/>
    <property type="molecule type" value="Genomic_DNA"/>
</dbReference>
<keyword evidence="3" id="KW-1185">Reference proteome</keyword>